<feature type="binding site" evidence="9">
    <location>
        <position position="238"/>
    </location>
    <ligand>
        <name>Mg(2+)</name>
        <dbReference type="ChEBI" id="CHEBI:18420"/>
        <label>2</label>
    </ligand>
</feature>
<accession>A0A917M252</accession>
<comment type="caution">
    <text evidence="12">The sequence shown here is derived from an EMBL/GenBank/DDBJ whole genome shotgun (WGS) entry which is preliminary data.</text>
</comment>
<feature type="binding site" evidence="9">
    <location>
        <position position="239"/>
    </location>
    <ligand>
        <name>Mg(2+)</name>
        <dbReference type="ChEBI" id="CHEBI:18420"/>
        <label>2</label>
    </ligand>
</feature>
<keyword evidence="4 9" id="KW-0808">Transferase</keyword>
<keyword evidence="13" id="KW-1185">Reference proteome</keyword>
<reference evidence="12" key="2">
    <citation type="submission" date="2020-09" db="EMBL/GenBank/DDBJ databases">
        <authorList>
            <person name="Sun Q."/>
            <person name="Zhou Y."/>
        </authorList>
    </citation>
    <scope>NUCLEOTIDE SEQUENCE</scope>
    <source>
        <strain evidence="12">CGMCC 1.12997</strain>
    </source>
</reference>
<evidence type="ECO:0000256" key="7">
    <source>
        <dbReference type="ARBA" id="ARBA00052328"/>
    </source>
</evidence>
<dbReference type="EC" id="2.4.2.18" evidence="9"/>
<proteinExistence type="inferred from homology"/>
<dbReference type="FunFam" id="3.40.1030.10:FF:000002">
    <property type="entry name" value="Anthranilate phosphoribosyltransferase"/>
    <property type="match status" value="1"/>
</dbReference>
<comment type="similarity">
    <text evidence="8">In the C-terminal section; belongs to the anthranilate phosphoribosyltransferase family.</text>
</comment>
<feature type="binding site" evidence="9">
    <location>
        <position position="85"/>
    </location>
    <ligand>
        <name>anthranilate</name>
        <dbReference type="ChEBI" id="CHEBI:16567"/>
        <label>1</label>
    </ligand>
</feature>
<keyword evidence="2 9" id="KW-0028">Amino-acid biosynthesis</keyword>
<evidence type="ECO:0000259" key="10">
    <source>
        <dbReference type="Pfam" id="PF00591"/>
    </source>
</evidence>
<feature type="binding site" evidence="9">
    <location>
        <position position="125"/>
    </location>
    <ligand>
        <name>5-phospho-alpha-D-ribose 1-diphosphate</name>
        <dbReference type="ChEBI" id="CHEBI:58017"/>
    </ligand>
</feature>
<dbReference type="Gene3D" id="1.20.970.10">
    <property type="entry name" value="Transferase, Pyrimidine Nucleoside Phosphorylase, Chain C"/>
    <property type="match status" value="1"/>
</dbReference>
<comment type="cofactor">
    <cofactor evidence="9">
        <name>Mg(2+)</name>
        <dbReference type="ChEBI" id="CHEBI:18420"/>
    </cofactor>
    <text evidence="9">Binds 2 magnesium ions per monomer.</text>
</comment>
<dbReference type="GO" id="GO:0000287">
    <property type="term" value="F:magnesium ion binding"/>
    <property type="evidence" value="ECO:0007669"/>
    <property type="project" value="UniProtKB-UniRule"/>
</dbReference>
<feature type="binding site" evidence="9">
    <location>
        <position position="116"/>
    </location>
    <ligand>
        <name>anthranilate</name>
        <dbReference type="ChEBI" id="CHEBI:16567"/>
        <label>1</label>
    </ligand>
</feature>
<evidence type="ECO:0000256" key="6">
    <source>
        <dbReference type="ARBA" id="ARBA00023141"/>
    </source>
</evidence>
<feature type="binding site" evidence="9">
    <location>
        <position position="239"/>
    </location>
    <ligand>
        <name>Mg(2+)</name>
        <dbReference type="ChEBI" id="CHEBI:18420"/>
        <label>1</label>
    </ligand>
</feature>
<feature type="binding site" evidence="9">
    <location>
        <position position="171"/>
    </location>
    <ligand>
        <name>anthranilate</name>
        <dbReference type="ChEBI" id="CHEBI:16567"/>
        <label>2</label>
    </ligand>
</feature>
<evidence type="ECO:0000313" key="12">
    <source>
        <dbReference type="EMBL" id="GGG70250.1"/>
    </source>
</evidence>
<feature type="domain" description="Glycosyl transferase family 3 N-terminal" evidence="11">
    <location>
        <begin position="7"/>
        <end position="67"/>
    </location>
</feature>
<evidence type="ECO:0000256" key="5">
    <source>
        <dbReference type="ARBA" id="ARBA00022822"/>
    </source>
</evidence>
<dbReference type="InterPro" id="IPR035902">
    <property type="entry name" value="Nuc_phospho_transferase"/>
</dbReference>
<feature type="binding site" evidence="9">
    <location>
        <begin position="113"/>
        <end position="121"/>
    </location>
    <ligand>
        <name>5-phospho-alpha-D-ribose 1-diphosphate</name>
        <dbReference type="ChEBI" id="CHEBI:58017"/>
    </ligand>
</feature>
<dbReference type="Gene3D" id="3.40.1030.10">
    <property type="entry name" value="Nucleoside phosphorylase/phosphoribosyltransferase catalytic domain"/>
    <property type="match status" value="1"/>
</dbReference>
<dbReference type="PANTHER" id="PTHR43285:SF2">
    <property type="entry name" value="ANTHRANILATE PHOSPHORIBOSYLTRANSFERASE"/>
    <property type="match status" value="1"/>
</dbReference>
<keyword evidence="3 9" id="KW-0328">Glycosyltransferase</keyword>
<feature type="binding site" evidence="9">
    <location>
        <position position="85"/>
    </location>
    <ligand>
        <name>5-phospho-alpha-D-ribose 1-diphosphate</name>
        <dbReference type="ChEBI" id="CHEBI:58017"/>
    </ligand>
</feature>
<protein>
    <recommendedName>
        <fullName evidence="9">Anthranilate phosphoribosyltransferase</fullName>
        <ecNumber evidence="9">2.4.2.18</ecNumber>
    </recommendedName>
</protein>
<dbReference type="EMBL" id="BMGT01000001">
    <property type="protein sequence ID" value="GGG70250.1"/>
    <property type="molecule type" value="Genomic_DNA"/>
</dbReference>
<comment type="subunit">
    <text evidence="9">Homodimer.</text>
</comment>
<sequence length="345" mass="35423">MPPQSHLKQIVEERQTLNREAARALMQQILAGELSEIQLAATLSALAARGEVPSEIAGFVDVMRAAATPVPLDPAERDLLVDTCGTGADLSGTFNISTAAALAAAAAGASVAKHGNRAVTSECGSADVLEALGIPVGLSPAEGAAALRKHRFAFFHAPALHPAMKIVMPVRRAIGIRTIFHLVGPLSNPAGASAQVMGVYAAHLVPVVADTMALLGTRHAFVVHGIAEASDGTHTGLDEISISGPSQIAEVRNGTVTLSTLTPEDLGLERASIETLRGGNAETNAAILEAIFSGERSPRRDIVLLNAAAVLVASDLADTLTEGIAKAAHAIDTGAVKALLANLRT</sequence>
<keyword evidence="6 9" id="KW-0057">Aromatic amino acid biosynthesis</keyword>
<dbReference type="InterPro" id="IPR036320">
    <property type="entry name" value="Glycosyl_Trfase_fam3_N_dom_sf"/>
</dbReference>
<dbReference type="SUPFAM" id="SSF47648">
    <property type="entry name" value="Nucleoside phosphorylase/phosphoribosyltransferase N-terminal domain"/>
    <property type="match status" value="1"/>
</dbReference>
<dbReference type="NCBIfam" id="TIGR01245">
    <property type="entry name" value="trpD"/>
    <property type="match status" value="1"/>
</dbReference>
<dbReference type="RefSeq" id="WP_188553036.1">
    <property type="nucleotide sequence ID" value="NZ_BMGT01000001.1"/>
</dbReference>
<evidence type="ECO:0000256" key="3">
    <source>
        <dbReference type="ARBA" id="ARBA00022676"/>
    </source>
</evidence>
<dbReference type="SUPFAM" id="SSF52418">
    <property type="entry name" value="Nucleoside phosphorylase/phosphoribosyltransferase catalytic domain"/>
    <property type="match status" value="1"/>
</dbReference>
<feature type="domain" description="Glycosyl transferase family 3" evidence="10">
    <location>
        <begin position="79"/>
        <end position="335"/>
    </location>
</feature>
<feature type="binding site" evidence="9">
    <location>
        <position position="93"/>
    </location>
    <ligand>
        <name>5-phospho-alpha-D-ribose 1-diphosphate</name>
        <dbReference type="ChEBI" id="CHEBI:58017"/>
    </ligand>
</feature>
<dbReference type="PANTHER" id="PTHR43285">
    <property type="entry name" value="ANTHRANILATE PHOSPHORIBOSYLTRANSFERASE"/>
    <property type="match status" value="1"/>
</dbReference>
<dbReference type="HAMAP" id="MF_00211">
    <property type="entry name" value="TrpD"/>
    <property type="match status" value="1"/>
</dbReference>
<keyword evidence="9" id="KW-0460">Magnesium</keyword>
<evidence type="ECO:0000256" key="8">
    <source>
        <dbReference type="ARBA" id="ARBA00061188"/>
    </source>
</evidence>
<evidence type="ECO:0000313" key="13">
    <source>
        <dbReference type="Proteomes" id="UP000647241"/>
    </source>
</evidence>
<name>A0A917M252_9BACT</name>
<dbReference type="Pfam" id="PF00591">
    <property type="entry name" value="Glycos_transf_3"/>
    <property type="match status" value="1"/>
</dbReference>
<dbReference type="Proteomes" id="UP000647241">
    <property type="component" value="Unassembled WGS sequence"/>
</dbReference>
<dbReference type="GO" id="GO:0005829">
    <property type="term" value="C:cytosol"/>
    <property type="evidence" value="ECO:0007669"/>
    <property type="project" value="TreeGrafter"/>
</dbReference>
<evidence type="ECO:0000256" key="1">
    <source>
        <dbReference type="ARBA" id="ARBA00004907"/>
    </source>
</evidence>
<evidence type="ECO:0000256" key="9">
    <source>
        <dbReference type="HAMAP-Rule" id="MF_00211"/>
    </source>
</evidence>
<comment type="similarity">
    <text evidence="9">Belongs to the anthranilate phosphoribosyltransferase family.</text>
</comment>
<comment type="pathway">
    <text evidence="1 9">Amino-acid biosynthesis; L-tryptophan biosynthesis; L-tryptophan from chorismate: step 2/5.</text>
</comment>
<gene>
    <name evidence="9 12" type="primary">trpD</name>
    <name evidence="12" type="ORF">GCM10011585_10480</name>
</gene>
<comment type="catalytic activity">
    <reaction evidence="7 9">
        <text>N-(5-phospho-beta-D-ribosyl)anthranilate + diphosphate = 5-phospho-alpha-D-ribose 1-diphosphate + anthranilate</text>
        <dbReference type="Rhea" id="RHEA:11768"/>
        <dbReference type="ChEBI" id="CHEBI:16567"/>
        <dbReference type="ChEBI" id="CHEBI:18277"/>
        <dbReference type="ChEBI" id="CHEBI:33019"/>
        <dbReference type="ChEBI" id="CHEBI:58017"/>
        <dbReference type="EC" id="2.4.2.18"/>
    </reaction>
</comment>
<dbReference type="GO" id="GO:0004048">
    <property type="term" value="F:anthranilate phosphoribosyltransferase activity"/>
    <property type="evidence" value="ECO:0007669"/>
    <property type="project" value="UniProtKB-UniRule"/>
</dbReference>
<dbReference type="AlphaFoldDB" id="A0A917M252"/>
<dbReference type="InterPro" id="IPR017459">
    <property type="entry name" value="Glycosyl_Trfase_fam3_N_dom"/>
</dbReference>
<evidence type="ECO:0000259" key="11">
    <source>
        <dbReference type="Pfam" id="PF02885"/>
    </source>
</evidence>
<comment type="caution">
    <text evidence="9">Lacks conserved residue(s) required for the propagation of feature annotation.</text>
</comment>
<dbReference type="InterPro" id="IPR000312">
    <property type="entry name" value="Glycosyl_Trfase_fam3"/>
</dbReference>
<dbReference type="InterPro" id="IPR005940">
    <property type="entry name" value="Anthranilate_Pribosyl_Tfrase"/>
</dbReference>
<dbReference type="GO" id="GO:0000162">
    <property type="term" value="P:L-tryptophan biosynthetic process"/>
    <property type="evidence" value="ECO:0007669"/>
    <property type="project" value="UniProtKB-UniRule"/>
</dbReference>
<evidence type="ECO:0000256" key="2">
    <source>
        <dbReference type="ARBA" id="ARBA00022605"/>
    </source>
</evidence>
<organism evidence="12 13">
    <name type="scientific">Edaphobacter dinghuensis</name>
    <dbReference type="NCBI Taxonomy" id="1560005"/>
    <lineage>
        <taxon>Bacteria</taxon>
        <taxon>Pseudomonadati</taxon>
        <taxon>Acidobacteriota</taxon>
        <taxon>Terriglobia</taxon>
        <taxon>Terriglobales</taxon>
        <taxon>Acidobacteriaceae</taxon>
        <taxon>Edaphobacter</taxon>
    </lineage>
</organism>
<comment type="function">
    <text evidence="9">Catalyzes the transfer of the phosphoribosyl group of 5-phosphorylribose-1-pyrophosphate (PRPP) to anthranilate to yield N-(5'-phosphoribosyl)-anthranilate (PRA).</text>
</comment>
<evidence type="ECO:0000256" key="4">
    <source>
        <dbReference type="ARBA" id="ARBA00022679"/>
    </source>
</evidence>
<feature type="binding site" evidence="9">
    <location>
        <begin position="95"/>
        <end position="98"/>
    </location>
    <ligand>
        <name>5-phospho-alpha-D-ribose 1-diphosphate</name>
        <dbReference type="ChEBI" id="CHEBI:58017"/>
    </ligand>
</feature>
<keyword evidence="5 9" id="KW-0822">Tryptophan biosynthesis</keyword>
<dbReference type="Pfam" id="PF02885">
    <property type="entry name" value="Glycos_trans_3N"/>
    <property type="match status" value="1"/>
</dbReference>
<feature type="binding site" evidence="9">
    <location>
        <position position="97"/>
    </location>
    <ligand>
        <name>Mg(2+)</name>
        <dbReference type="ChEBI" id="CHEBI:18420"/>
        <label>1</label>
    </ligand>
</feature>
<keyword evidence="9" id="KW-0479">Metal-binding</keyword>
<reference evidence="12" key="1">
    <citation type="journal article" date="2014" name="Int. J. Syst. Evol. Microbiol.">
        <title>Complete genome sequence of Corynebacterium casei LMG S-19264T (=DSM 44701T), isolated from a smear-ripened cheese.</title>
        <authorList>
            <consortium name="US DOE Joint Genome Institute (JGI-PGF)"/>
            <person name="Walter F."/>
            <person name="Albersmeier A."/>
            <person name="Kalinowski J."/>
            <person name="Ruckert C."/>
        </authorList>
    </citation>
    <scope>NUCLEOTIDE SEQUENCE</scope>
    <source>
        <strain evidence="12">CGMCC 1.12997</strain>
    </source>
</reference>